<organism evidence="1 2">
    <name type="scientific">Pluteus cervinus</name>
    <dbReference type="NCBI Taxonomy" id="181527"/>
    <lineage>
        <taxon>Eukaryota</taxon>
        <taxon>Fungi</taxon>
        <taxon>Dikarya</taxon>
        <taxon>Basidiomycota</taxon>
        <taxon>Agaricomycotina</taxon>
        <taxon>Agaricomycetes</taxon>
        <taxon>Agaricomycetidae</taxon>
        <taxon>Agaricales</taxon>
        <taxon>Pluteineae</taxon>
        <taxon>Pluteaceae</taxon>
        <taxon>Pluteus</taxon>
    </lineage>
</organism>
<sequence>MPTTSRPGAPTSTSSTRPRVPIHPDPIAPGSSLPTQCPLSRQFVAPEAVMKLR</sequence>
<proteinExistence type="predicted"/>
<protein>
    <submittedName>
        <fullName evidence="1">Uncharacterized protein</fullName>
    </submittedName>
</protein>
<feature type="non-terminal residue" evidence="1">
    <location>
        <position position="53"/>
    </location>
</feature>
<dbReference type="Proteomes" id="UP000308600">
    <property type="component" value="Unassembled WGS sequence"/>
</dbReference>
<keyword evidence="2" id="KW-1185">Reference proteome</keyword>
<name>A0ACD3AZP0_9AGAR</name>
<evidence type="ECO:0000313" key="2">
    <source>
        <dbReference type="Proteomes" id="UP000308600"/>
    </source>
</evidence>
<gene>
    <name evidence="1" type="ORF">BDN72DRAFT_838119</name>
</gene>
<reference evidence="1 2" key="1">
    <citation type="journal article" date="2019" name="Nat. Ecol. Evol.">
        <title>Megaphylogeny resolves global patterns of mushroom evolution.</title>
        <authorList>
            <person name="Varga T."/>
            <person name="Krizsan K."/>
            <person name="Foldi C."/>
            <person name="Dima B."/>
            <person name="Sanchez-Garcia M."/>
            <person name="Sanchez-Ramirez S."/>
            <person name="Szollosi G.J."/>
            <person name="Szarkandi J.G."/>
            <person name="Papp V."/>
            <person name="Albert L."/>
            <person name="Andreopoulos W."/>
            <person name="Angelini C."/>
            <person name="Antonin V."/>
            <person name="Barry K.W."/>
            <person name="Bougher N.L."/>
            <person name="Buchanan P."/>
            <person name="Buyck B."/>
            <person name="Bense V."/>
            <person name="Catcheside P."/>
            <person name="Chovatia M."/>
            <person name="Cooper J."/>
            <person name="Damon W."/>
            <person name="Desjardin D."/>
            <person name="Finy P."/>
            <person name="Geml J."/>
            <person name="Haridas S."/>
            <person name="Hughes K."/>
            <person name="Justo A."/>
            <person name="Karasinski D."/>
            <person name="Kautmanova I."/>
            <person name="Kiss B."/>
            <person name="Kocsube S."/>
            <person name="Kotiranta H."/>
            <person name="LaButti K.M."/>
            <person name="Lechner B.E."/>
            <person name="Liimatainen K."/>
            <person name="Lipzen A."/>
            <person name="Lukacs Z."/>
            <person name="Mihaltcheva S."/>
            <person name="Morgado L.N."/>
            <person name="Niskanen T."/>
            <person name="Noordeloos M.E."/>
            <person name="Ohm R.A."/>
            <person name="Ortiz-Santana B."/>
            <person name="Ovrebo C."/>
            <person name="Racz N."/>
            <person name="Riley R."/>
            <person name="Savchenko A."/>
            <person name="Shiryaev A."/>
            <person name="Soop K."/>
            <person name="Spirin V."/>
            <person name="Szebenyi C."/>
            <person name="Tomsovsky M."/>
            <person name="Tulloss R.E."/>
            <person name="Uehling J."/>
            <person name="Grigoriev I.V."/>
            <person name="Vagvolgyi C."/>
            <person name="Papp T."/>
            <person name="Martin F.M."/>
            <person name="Miettinen O."/>
            <person name="Hibbett D.S."/>
            <person name="Nagy L.G."/>
        </authorList>
    </citation>
    <scope>NUCLEOTIDE SEQUENCE [LARGE SCALE GENOMIC DNA]</scope>
    <source>
        <strain evidence="1 2">NL-1719</strain>
    </source>
</reference>
<dbReference type="EMBL" id="ML208302">
    <property type="protein sequence ID" value="TFK71169.1"/>
    <property type="molecule type" value="Genomic_DNA"/>
</dbReference>
<evidence type="ECO:0000313" key="1">
    <source>
        <dbReference type="EMBL" id="TFK71169.1"/>
    </source>
</evidence>
<accession>A0ACD3AZP0</accession>